<proteinExistence type="predicted"/>
<keyword evidence="2" id="KW-1185">Reference proteome</keyword>
<name>A0A8J7L5P3_9CYAN</name>
<evidence type="ECO:0000313" key="2">
    <source>
        <dbReference type="Proteomes" id="UP000599391"/>
    </source>
</evidence>
<accession>A0A8J7L5P3</accession>
<protein>
    <submittedName>
        <fullName evidence="1">Uncharacterized protein</fullName>
    </submittedName>
</protein>
<dbReference type="EMBL" id="JAECZB010000028">
    <property type="protein sequence ID" value="MBH8553297.1"/>
    <property type="molecule type" value="Genomic_DNA"/>
</dbReference>
<dbReference type="Proteomes" id="UP000599391">
    <property type="component" value="Unassembled WGS sequence"/>
</dbReference>
<evidence type="ECO:0000313" key="1">
    <source>
        <dbReference type="EMBL" id="MBH8553297.1"/>
    </source>
</evidence>
<comment type="caution">
    <text evidence="1">The sequence shown here is derived from an EMBL/GenBank/DDBJ whole genome shotgun (WGS) entry which is preliminary data.</text>
</comment>
<sequence>MIHFSTPSCFHPLARKVFWILKLQGLAVDHPLGFPFCDSALRQLLQVSEAAQRTGSSA</sequence>
<reference evidence="1 2" key="1">
    <citation type="journal article" date="2021" name="Int. J. Syst. Evol. Microbiol.">
        <title>Amazonocrinis nigriterrae gen. nov., sp. nov., Atlanticothrix silvestris gen. nov., sp. nov. and Dendronalium phyllosphericum gen. nov., sp. nov., nostocacean cyanobacteria from Brazilian environments.</title>
        <authorList>
            <person name="Alvarenga D.O."/>
            <person name="Andreote A.P.D."/>
            <person name="Branco L.H.Z."/>
            <person name="Delbaje E."/>
            <person name="Cruz R.B."/>
            <person name="Varani A.M."/>
            <person name="Fiore M.F."/>
        </authorList>
    </citation>
    <scope>NUCLEOTIDE SEQUENCE [LARGE SCALE GENOMIC DNA]</scope>
    <source>
        <strain evidence="1 2">CENA357</strain>
    </source>
</reference>
<dbReference type="AlphaFoldDB" id="A0A8J7L5P3"/>
<organism evidence="1 2">
    <name type="scientific">Atlanticothrix silvestris CENA357</name>
    <dbReference type="NCBI Taxonomy" id="1725252"/>
    <lineage>
        <taxon>Bacteria</taxon>
        <taxon>Bacillati</taxon>
        <taxon>Cyanobacteriota</taxon>
        <taxon>Cyanophyceae</taxon>
        <taxon>Nostocales</taxon>
        <taxon>Nodulariaceae</taxon>
        <taxon>Atlanticothrix</taxon>
        <taxon>Atlanticothrix silvestris</taxon>
    </lineage>
</organism>
<gene>
    <name evidence="1" type="ORF">I8751_13120</name>
</gene>